<evidence type="ECO:0000256" key="4">
    <source>
        <dbReference type="ARBA" id="ARBA00022801"/>
    </source>
</evidence>
<feature type="domain" description="Beta-lactamase class A catalytic" evidence="8">
    <location>
        <begin position="47"/>
        <end position="260"/>
    </location>
</feature>
<evidence type="ECO:0000259" key="8">
    <source>
        <dbReference type="Pfam" id="PF13354"/>
    </source>
</evidence>
<evidence type="ECO:0000256" key="3">
    <source>
        <dbReference type="ARBA" id="ARBA00012865"/>
    </source>
</evidence>
<keyword evidence="5 6" id="KW-0046">Antibiotic resistance</keyword>
<sequence>MKFIRLAVIAMLALSGGPANAGDAEDATLAAVRQAEATLDARAGYASLDLASGRIQGYRIDERFPMLSTFKVLVCAAVLARVDAGEDRLDRHVGYQASQLVEYSPVTEKHVGAGMTLDALCEAAITMSDNTAGNLLLAAVDGPQGLTDFLRAIGDDTSRLDRWETELNSADPGDPRDTTTPGAMAETLNRLLFGEALSPESRQQLLTWMENDRVADALIRAALPQGWYIADKSGAGARGARGIVAALGPDGQPGRIVVVYMTETEATLDERNEQIARIGAAIVSDW</sequence>
<dbReference type="GO" id="GO:0030655">
    <property type="term" value="P:beta-lactam antibiotic catabolic process"/>
    <property type="evidence" value="ECO:0007669"/>
    <property type="project" value="InterPro"/>
</dbReference>
<dbReference type="NCBIfam" id="NF033103">
    <property type="entry name" value="bla_class_A"/>
    <property type="match status" value="1"/>
</dbReference>
<name>A0A418T7T0_9RHOB</name>
<keyword evidence="10" id="KW-1185">Reference proteome</keyword>
<dbReference type="EC" id="3.5.2.6" evidence="3 6"/>
<dbReference type="PRINTS" id="PR00118">
    <property type="entry name" value="BLACTAMASEA"/>
</dbReference>
<protein>
    <recommendedName>
        <fullName evidence="3 6">Beta-lactamase</fullName>
        <ecNumber evidence="3 6">3.5.2.6</ecNumber>
    </recommendedName>
</protein>
<dbReference type="Gene3D" id="3.40.710.10">
    <property type="entry name" value="DD-peptidase/beta-lactamase superfamily"/>
    <property type="match status" value="1"/>
</dbReference>
<dbReference type="Pfam" id="PF13354">
    <property type="entry name" value="Beta-lactamase2"/>
    <property type="match status" value="1"/>
</dbReference>
<dbReference type="InterPro" id="IPR012338">
    <property type="entry name" value="Beta-lactam/transpept-like"/>
</dbReference>
<dbReference type="GO" id="GO:0046677">
    <property type="term" value="P:response to antibiotic"/>
    <property type="evidence" value="ECO:0007669"/>
    <property type="project" value="UniProtKB-UniRule"/>
</dbReference>
<dbReference type="OrthoDB" id="9784149at2"/>
<dbReference type="InterPro" id="IPR023650">
    <property type="entry name" value="Beta-lactam_class-A_AS"/>
</dbReference>
<dbReference type="AlphaFoldDB" id="A0A418T7T0"/>
<evidence type="ECO:0000256" key="1">
    <source>
        <dbReference type="ARBA" id="ARBA00001526"/>
    </source>
</evidence>
<dbReference type="PANTHER" id="PTHR35333">
    <property type="entry name" value="BETA-LACTAMASE"/>
    <property type="match status" value="1"/>
</dbReference>
<dbReference type="InterPro" id="IPR045155">
    <property type="entry name" value="Beta-lactam_cat"/>
</dbReference>
<dbReference type="PANTHER" id="PTHR35333:SF3">
    <property type="entry name" value="BETA-LACTAMASE-TYPE TRANSPEPTIDASE FOLD CONTAINING PROTEIN"/>
    <property type="match status" value="1"/>
</dbReference>
<comment type="caution">
    <text evidence="9">The sequence shown here is derived from an EMBL/GenBank/DDBJ whole genome shotgun (WGS) entry which is preliminary data.</text>
</comment>
<keyword evidence="4 6" id="KW-0378">Hydrolase</keyword>
<comment type="catalytic activity">
    <reaction evidence="1 6">
        <text>a beta-lactam + H2O = a substituted beta-amino acid</text>
        <dbReference type="Rhea" id="RHEA:20401"/>
        <dbReference type="ChEBI" id="CHEBI:15377"/>
        <dbReference type="ChEBI" id="CHEBI:35627"/>
        <dbReference type="ChEBI" id="CHEBI:140347"/>
        <dbReference type="EC" id="3.5.2.6"/>
    </reaction>
</comment>
<dbReference type="InterPro" id="IPR000871">
    <property type="entry name" value="Beta-lactam_class-A"/>
</dbReference>
<evidence type="ECO:0000256" key="2">
    <source>
        <dbReference type="ARBA" id="ARBA00009009"/>
    </source>
</evidence>
<comment type="similarity">
    <text evidence="2 6">Belongs to the class-A beta-lactamase family.</text>
</comment>
<feature type="chain" id="PRO_5019095426" description="Beta-lactamase" evidence="7">
    <location>
        <begin position="22"/>
        <end position="286"/>
    </location>
</feature>
<evidence type="ECO:0000313" key="10">
    <source>
        <dbReference type="Proteomes" id="UP000284202"/>
    </source>
</evidence>
<dbReference type="PROSITE" id="PS00146">
    <property type="entry name" value="BETA_LACTAMASE_A"/>
    <property type="match status" value="1"/>
</dbReference>
<evidence type="ECO:0000256" key="6">
    <source>
        <dbReference type="RuleBase" id="RU361140"/>
    </source>
</evidence>
<keyword evidence="7" id="KW-0732">Signal</keyword>
<accession>A0A418T7T0</accession>
<dbReference type="RefSeq" id="WP_119744825.1">
    <property type="nucleotide sequence ID" value="NZ_QZCG01000001.1"/>
</dbReference>
<evidence type="ECO:0000256" key="5">
    <source>
        <dbReference type="ARBA" id="ARBA00023251"/>
    </source>
</evidence>
<proteinExistence type="inferred from homology"/>
<gene>
    <name evidence="9" type="primary">bla</name>
    <name evidence="9" type="ORF">D3P04_00410</name>
</gene>
<dbReference type="SUPFAM" id="SSF56601">
    <property type="entry name" value="beta-lactamase/transpeptidase-like"/>
    <property type="match status" value="1"/>
</dbReference>
<organism evidence="9 10">
    <name type="scientific">Paracoccus onubensis</name>
    <dbReference type="NCBI Taxonomy" id="1675788"/>
    <lineage>
        <taxon>Bacteria</taxon>
        <taxon>Pseudomonadati</taxon>
        <taxon>Pseudomonadota</taxon>
        <taxon>Alphaproteobacteria</taxon>
        <taxon>Rhodobacterales</taxon>
        <taxon>Paracoccaceae</taxon>
        <taxon>Paracoccus</taxon>
    </lineage>
</organism>
<dbReference type="EMBL" id="QZCG01000001">
    <property type="protein sequence ID" value="RJE89156.1"/>
    <property type="molecule type" value="Genomic_DNA"/>
</dbReference>
<evidence type="ECO:0000256" key="7">
    <source>
        <dbReference type="SAM" id="SignalP"/>
    </source>
</evidence>
<dbReference type="Proteomes" id="UP000284202">
    <property type="component" value="Unassembled WGS sequence"/>
</dbReference>
<reference evidence="10" key="1">
    <citation type="submission" date="2018-09" db="EMBL/GenBank/DDBJ databases">
        <title>Acidovorax cavernicola nov. sp. isolated from Gruta de las Maravillas (Aracena, Spain).</title>
        <authorList>
            <person name="Jurado V."/>
            <person name="Gutierrez-Patricio S."/>
            <person name="Gonzalez-Pimentel J.L."/>
            <person name="Miller A.Z."/>
            <person name="Laiz L."/>
            <person name="Saiz-Jimenez C."/>
        </authorList>
    </citation>
    <scope>NUCLEOTIDE SEQUENCE [LARGE SCALE GENOMIC DNA]</scope>
    <source>
        <strain evidence="10">1011MAR3C25</strain>
    </source>
</reference>
<dbReference type="GO" id="GO:0008800">
    <property type="term" value="F:beta-lactamase activity"/>
    <property type="evidence" value="ECO:0007669"/>
    <property type="project" value="UniProtKB-UniRule"/>
</dbReference>
<evidence type="ECO:0000313" key="9">
    <source>
        <dbReference type="EMBL" id="RJE89156.1"/>
    </source>
</evidence>
<feature type="signal peptide" evidence="7">
    <location>
        <begin position="1"/>
        <end position="21"/>
    </location>
</feature>